<gene>
    <name evidence="1" type="ORF">DSQ81_05515</name>
</gene>
<dbReference type="AlphaFoldDB" id="A0A3U7IRD1"/>
<dbReference type="Proteomes" id="UP000839688">
    <property type="component" value="Unassembled WGS sequence"/>
</dbReference>
<proteinExistence type="predicted"/>
<accession>A0A3U7IRD1</accession>
<evidence type="ECO:0000313" key="1">
    <source>
        <dbReference type="EMBL" id="ECI4935290.1"/>
    </source>
</evidence>
<dbReference type="EMBL" id="AAIVIG010000005">
    <property type="protein sequence ID" value="ECI4935290.1"/>
    <property type="molecule type" value="Genomic_DNA"/>
</dbReference>
<comment type="caution">
    <text evidence="1">The sequence shown here is derived from an EMBL/GenBank/DDBJ whole genome shotgun (WGS) entry which is preliminary data.</text>
</comment>
<reference evidence="1" key="1">
    <citation type="submission" date="2018-07" db="EMBL/GenBank/DDBJ databases">
        <authorList>
            <person name="Ashton P.M."/>
            <person name="Dallman T."/>
            <person name="Nair S."/>
            <person name="De Pinna E."/>
            <person name="Peters T."/>
            <person name="Grant K."/>
        </authorList>
    </citation>
    <scope>NUCLEOTIDE SEQUENCE [LARGE SCALE GENOMIC DNA]</scope>
    <source>
        <strain evidence="1">475813</strain>
    </source>
</reference>
<sequence length="65" mass="7775">MPAIIINFIYYRHSSLNVCLPLFQPNASHSVFFTIFYTKLAVLCYQPKTITVIYYRLPLKFVRHY</sequence>
<organism evidence="1">
    <name type="scientific">Salmonella enterica subsp. arizonae</name>
    <dbReference type="NCBI Taxonomy" id="59203"/>
    <lineage>
        <taxon>Bacteria</taxon>
        <taxon>Pseudomonadati</taxon>
        <taxon>Pseudomonadota</taxon>
        <taxon>Gammaproteobacteria</taxon>
        <taxon>Enterobacterales</taxon>
        <taxon>Enterobacteriaceae</taxon>
        <taxon>Salmonella</taxon>
    </lineage>
</organism>
<protein>
    <submittedName>
        <fullName evidence="1">Uncharacterized protein</fullName>
    </submittedName>
</protein>
<name>A0A3U7IRD1_SALER</name>